<dbReference type="Pfam" id="PF08279">
    <property type="entry name" value="HTH_11"/>
    <property type="match status" value="1"/>
</dbReference>
<dbReference type="InterPro" id="IPR036390">
    <property type="entry name" value="WH_DNA-bd_sf"/>
</dbReference>
<comment type="caution">
    <text evidence="2">The sequence shown here is derived from an EMBL/GenBank/DDBJ whole genome shotgun (WGS) entry which is preliminary data.</text>
</comment>
<gene>
    <name evidence="2" type="ORF">GA842_06095</name>
</gene>
<dbReference type="InterPro" id="IPR036388">
    <property type="entry name" value="WH-like_DNA-bd_sf"/>
</dbReference>
<dbReference type="Gene3D" id="1.10.10.10">
    <property type="entry name" value="Winged helix-like DNA-binding domain superfamily/Winged helix DNA-binding domain"/>
    <property type="match status" value="1"/>
</dbReference>
<accession>A0AAP5TBA8</accession>
<evidence type="ECO:0000259" key="1">
    <source>
        <dbReference type="Pfam" id="PF08279"/>
    </source>
</evidence>
<name>A0AAP5TBA8_9LACO</name>
<proteinExistence type="predicted"/>
<dbReference type="AlphaFoldDB" id="A0AAP5TBA8"/>
<evidence type="ECO:0000313" key="3">
    <source>
        <dbReference type="Proteomes" id="UP001275867"/>
    </source>
</evidence>
<dbReference type="EMBL" id="WERX01000017">
    <property type="protein sequence ID" value="MDV7694450.1"/>
    <property type="molecule type" value="Genomic_DNA"/>
</dbReference>
<dbReference type="SUPFAM" id="SSF46785">
    <property type="entry name" value="Winged helix' DNA-binding domain"/>
    <property type="match status" value="1"/>
</dbReference>
<dbReference type="Proteomes" id="UP001275867">
    <property type="component" value="Unassembled WGS sequence"/>
</dbReference>
<sequence length="83" mass="9613">MYKTDLLEKNQQNLFKILEILYLDGNPVTKQSLTKKLKISPATLKRYLEDLNEDVQPLVDENKVEIKIEANTASFKNTQKLCT</sequence>
<organism evidence="2 3">
    <name type="scientific">Pediococcus parvulus</name>
    <dbReference type="NCBI Taxonomy" id="54062"/>
    <lineage>
        <taxon>Bacteria</taxon>
        <taxon>Bacillati</taxon>
        <taxon>Bacillota</taxon>
        <taxon>Bacilli</taxon>
        <taxon>Lactobacillales</taxon>
        <taxon>Lactobacillaceae</taxon>
        <taxon>Pediococcus</taxon>
    </lineage>
</organism>
<feature type="domain" description="Helix-turn-helix type 11" evidence="1">
    <location>
        <begin position="14"/>
        <end position="58"/>
    </location>
</feature>
<dbReference type="InterPro" id="IPR013196">
    <property type="entry name" value="HTH_11"/>
</dbReference>
<protein>
    <submittedName>
        <fullName evidence="2">HTH domain-containing protein</fullName>
    </submittedName>
</protein>
<reference evidence="2" key="1">
    <citation type="submission" date="2019-10" db="EMBL/GenBank/DDBJ databases">
        <title>Malate fermentation in French cider.</title>
        <authorList>
            <person name="Cousin F.J."/>
            <person name="Medina Fernandez S."/>
            <person name="Misery B."/>
            <person name="Laplace J.-M."/>
            <person name="Cretenet M."/>
        </authorList>
    </citation>
    <scope>NUCLEOTIDE SEQUENCE</scope>
    <source>
        <strain evidence="2">UCMA15901</strain>
    </source>
</reference>
<evidence type="ECO:0000313" key="2">
    <source>
        <dbReference type="EMBL" id="MDV7694450.1"/>
    </source>
</evidence>